<keyword evidence="16" id="KW-0805">Transcription regulation</keyword>
<comment type="similarity">
    <text evidence="19">Belongs to the RBR family. RNF14 subfamily.</text>
</comment>
<feature type="region of interest" description="Disordered" evidence="23">
    <location>
        <begin position="1007"/>
        <end position="1033"/>
    </location>
</feature>
<dbReference type="GO" id="GO:0060828">
    <property type="term" value="P:regulation of canonical Wnt signaling pathway"/>
    <property type="evidence" value="ECO:0007669"/>
    <property type="project" value="UniProtKB-ARBA"/>
</dbReference>
<dbReference type="PROSITE" id="PS01036">
    <property type="entry name" value="HSP70_3"/>
    <property type="match status" value="1"/>
</dbReference>
<evidence type="ECO:0000256" key="10">
    <source>
        <dbReference type="ARBA" id="ARBA00022737"/>
    </source>
</evidence>
<evidence type="ECO:0000256" key="7">
    <source>
        <dbReference type="ARBA" id="ARBA00022490"/>
    </source>
</evidence>
<evidence type="ECO:0000256" key="22">
    <source>
        <dbReference type="PROSITE-ProRule" id="PRU00175"/>
    </source>
</evidence>
<dbReference type="Gene3D" id="3.10.110.10">
    <property type="entry name" value="Ubiquitin Conjugating Enzyme"/>
    <property type="match status" value="1"/>
</dbReference>
<dbReference type="SUPFAM" id="SSF100934">
    <property type="entry name" value="Heat shock protein 70kD (HSP70), C-terminal subdomain"/>
    <property type="match status" value="2"/>
</dbReference>
<evidence type="ECO:0000256" key="9">
    <source>
        <dbReference type="ARBA" id="ARBA00022723"/>
    </source>
</evidence>
<keyword evidence="12 22" id="KW-0863">Zinc-finger</keyword>
<evidence type="ECO:0000259" key="24">
    <source>
        <dbReference type="PROSITE" id="PS50089"/>
    </source>
</evidence>
<dbReference type="FunFam" id="3.10.110.10:FF:000049">
    <property type="entry name" value="RBR-type E3 ubiquitin transferase"/>
    <property type="match status" value="1"/>
</dbReference>
<evidence type="ECO:0000259" key="25">
    <source>
        <dbReference type="PROSITE" id="PS50908"/>
    </source>
</evidence>
<evidence type="ECO:0000256" key="21">
    <source>
        <dbReference type="ARBA" id="ARBA00075528"/>
    </source>
</evidence>
<feature type="region of interest" description="Disordered" evidence="23">
    <location>
        <begin position="487"/>
        <end position="564"/>
    </location>
</feature>
<keyword evidence="15" id="KW-0067">ATP-binding</keyword>
<protein>
    <recommendedName>
        <fullName evidence="20">E3 ubiquitin-protein ligase RNF14</fullName>
        <ecNumber evidence="6">2.3.2.31</ecNumber>
    </recommendedName>
    <alternativeName>
        <fullName evidence="21">RING finger protein 14</fullName>
    </alternativeName>
</protein>
<dbReference type="CDD" id="cd20354">
    <property type="entry name" value="Rcat_RBR_RNF14"/>
    <property type="match status" value="1"/>
</dbReference>
<gene>
    <name evidence="27" type="ORF">P4O66_016490</name>
</gene>
<comment type="caution">
    <text evidence="27">The sequence shown here is derived from an EMBL/GenBank/DDBJ whole genome shotgun (WGS) entry which is preliminary data.</text>
</comment>
<dbReference type="PANTHER" id="PTHR45639">
    <property type="entry name" value="HSC70CB, ISOFORM G-RELATED"/>
    <property type="match status" value="1"/>
</dbReference>
<feature type="compositionally biased region" description="Polar residues" evidence="23">
    <location>
        <begin position="792"/>
        <end position="803"/>
    </location>
</feature>
<dbReference type="GO" id="GO:0005634">
    <property type="term" value="C:nucleus"/>
    <property type="evidence" value="ECO:0007669"/>
    <property type="project" value="UniProtKB-SubCell"/>
</dbReference>
<dbReference type="FunFam" id="3.30.40.10:FF:000186">
    <property type="entry name" value="RBR-type E3 ubiquitin transferase"/>
    <property type="match status" value="1"/>
</dbReference>
<dbReference type="PANTHER" id="PTHR45639:SF6">
    <property type="entry name" value="HEAT SHOCK 70 KDA PROTEIN 4"/>
    <property type="match status" value="1"/>
</dbReference>
<dbReference type="FunFam" id="1.20.1270.10:FF:000002">
    <property type="entry name" value="Heat shock 70 kDa protein 4"/>
    <property type="match status" value="1"/>
</dbReference>
<dbReference type="FunFam" id="3.30.420.40:FF:000495">
    <property type="entry name" value="Heat shock protein 4b"/>
    <property type="match status" value="1"/>
</dbReference>
<dbReference type="GO" id="GO:0008270">
    <property type="term" value="F:zinc ion binding"/>
    <property type="evidence" value="ECO:0007669"/>
    <property type="project" value="UniProtKB-KW"/>
</dbReference>
<reference evidence="27" key="1">
    <citation type="submission" date="2023-03" db="EMBL/GenBank/DDBJ databases">
        <title>Electrophorus voltai genome.</title>
        <authorList>
            <person name="Bian C."/>
        </authorList>
    </citation>
    <scope>NUCLEOTIDE SEQUENCE</scope>
    <source>
        <strain evidence="27">CB-2022</strain>
        <tissue evidence="27">Muscle</tissue>
    </source>
</reference>
<comment type="catalytic activity">
    <reaction evidence="1">
        <text>[E2 ubiquitin-conjugating enzyme]-S-ubiquitinyl-L-cysteine + [acceptor protein]-L-lysine = [E2 ubiquitin-conjugating enzyme]-L-cysteine + [acceptor protein]-N(6)-ubiquitinyl-L-lysine.</text>
        <dbReference type="EC" id="2.3.2.31"/>
    </reaction>
</comment>
<dbReference type="Gene3D" id="1.20.1270.10">
    <property type="match status" value="1"/>
</dbReference>
<proteinExistence type="inferred from homology"/>
<keyword evidence="28" id="KW-1185">Reference proteome</keyword>
<dbReference type="Proteomes" id="UP001239994">
    <property type="component" value="Unassembled WGS sequence"/>
</dbReference>
<comment type="similarity">
    <text evidence="5">Belongs to the heat shock protein 70 family.</text>
</comment>
<dbReference type="InterPro" id="IPR047548">
    <property type="entry name" value="Rcat_RBR_RNF14"/>
</dbReference>
<dbReference type="InterPro" id="IPR013083">
    <property type="entry name" value="Znf_RING/FYVE/PHD"/>
</dbReference>
<name>A0AAD8YY20_9TELE</name>
<evidence type="ECO:0000256" key="18">
    <source>
        <dbReference type="ARBA" id="ARBA00023242"/>
    </source>
</evidence>
<evidence type="ECO:0000256" key="4">
    <source>
        <dbReference type="ARBA" id="ARBA00004906"/>
    </source>
</evidence>
<dbReference type="InterPro" id="IPR044066">
    <property type="entry name" value="TRIAD_supradom"/>
</dbReference>
<evidence type="ECO:0000256" key="23">
    <source>
        <dbReference type="SAM" id="MobiDB-lite"/>
    </source>
</evidence>
<dbReference type="InterPro" id="IPR018181">
    <property type="entry name" value="Heat_shock_70_CS"/>
</dbReference>
<dbReference type="FunFam" id="3.30.420.40:FF:000767">
    <property type="entry name" value="Heat shock protein 70 (HSP70)-4, putative"/>
    <property type="match status" value="1"/>
</dbReference>
<dbReference type="CDD" id="cd23820">
    <property type="entry name" value="RWD_RNF14"/>
    <property type="match status" value="1"/>
</dbReference>
<evidence type="ECO:0000256" key="15">
    <source>
        <dbReference type="ARBA" id="ARBA00022840"/>
    </source>
</evidence>
<accession>A0AAD8YY20</accession>
<dbReference type="SMART" id="SM00591">
    <property type="entry name" value="RWD"/>
    <property type="match status" value="1"/>
</dbReference>
<keyword evidence="9" id="KW-0479">Metal-binding</keyword>
<keyword evidence="18" id="KW-0539">Nucleus</keyword>
<evidence type="ECO:0000256" key="13">
    <source>
        <dbReference type="ARBA" id="ARBA00022786"/>
    </source>
</evidence>
<evidence type="ECO:0000259" key="26">
    <source>
        <dbReference type="PROSITE" id="PS51873"/>
    </source>
</evidence>
<keyword evidence="13" id="KW-0833">Ubl conjugation pathway</keyword>
<comment type="pathway">
    <text evidence="4">Protein modification; protein ubiquitination.</text>
</comment>
<evidence type="ECO:0000256" key="6">
    <source>
        <dbReference type="ARBA" id="ARBA00012251"/>
    </source>
</evidence>
<dbReference type="SUPFAM" id="SSF54495">
    <property type="entry name" value="UBC-like"/>
    <property type="match status" value="1"/>
</dbReference>
<comment type="subcellular location">
    <subcellularLocation>
        <location evidence="3">Cytoplasm</location>
    </subcellularLocation>
    <subcellularLocation>
        <location evidence="2">Nucleus</location>
    </subcellularLocation>
</comment>
<dbReference type="InterPro" id="IPR029047">
    <property type="entry name" value="HSP70_peptide-bd_sf"/>
</dbReference>
<evidence type="ECO:0000256" key="11">
    <source>
        <dbReference type="ARBA" id="ARBA00022741"/>
    </source>
</evidence>
<dbReference type="InterPro" id="IPR029048">
    <property type="entry name" value="HSP70_C_sf"/>
</dbReference>
<evidence type="ECO:0000313" key="28">
    <source>
        <dbReference type="Proteomes" id="UP001239994"/>
    </source>
</evidence>
<keyword evidence="17" id="KW-0804">Transcription</keyword>
<dbReference type="PROSITE" id="PS00518">
    <property type="entry name" value="ZF_RING_1"/>
    <property type="match status" value="1"/>
</dbReference>
<sequence>MSVVGFDVGFQNCYVAVARAGGIETVANEYSDRCTPAFVSFGPRNRAIGAAAKSQVVTNCKNTVQGFKRFHGRAFTDPYVQSAKPGLVYDLAQMPSGTTGIKVMYMEEEKVFSIEQVTAMLLTKLKETAEAALKKPVADCVISVPSFFTDAERRSVMDAAQIAGLNCLRLMNDTTAVALAYGIYKQDLPAPEEKPRTVVFVDVGHAGYQVSACAFNKGKLKILASAFDPELGGKDFDEMLVKHFCDVFSKKYKLDVGVQASRPPRSNTLVPEASLRRCAQACLAEWGAPLRSVMEQAKLKKEDIYAVEIIGGASRIPAIKEHVSRFFGKELSTTLNADEAVARGCALQCAILSPAFKVREFSITDVVPYPISLKWNSAAEEGMGSISLTIPLPLPPFSPGSDCEVFTKNHPAPFSKVLTFYRKEPFSLEAYYNNHKDLPYPDPNIGQFFIQKVTPQASGESSKVKVKVRVSVHGIFSVSSASLVEVLKPSEGEEPMETDTATKEEENKMQVDQEEQKGQADGQKENTDKKSDTEEMETSTEENKEKEKRPDQPPQAKKAKVKTKTVDLPIENSLHWQLANDMLNLFVENEGKMIMQDKLEKERNDAKNGVEEYVYEMREKLHGALEKFVSEEDRDAFALKLEDVENWLYEEGEDQQKQVYIDKLSELKKLGQPIQERALEAEERPKAFDELGKQIQQYMKILEAYKAKDELYDHLDELEVMKVEKQVNDGMNWMNSKMNEQMKRSLTQEPVVKVREIQAKTKEVYSACNPTLSKPKPKVEPPKEEKEPEQNGPVNGQENSEAQPCSPEEGKDLSAPESAEAKLNVQMSEDQEAQDDELLALASIYDEEEFRRAETGREGEIHLCLKLPPDFKLLVNGEKCMEYEVSFLPPLILSFELPTDYPSSSAPVFMLSSKWLSRLQRLPGPDSTARLPSLPEFLSPPFLPLPPPAPQLTALCKRLDELWEENQGSVVLFTWIQFLKEEALDFLGLHSPLEILSRGGGGELGGASAGLPHPVKRGEGAGGDKRRPTEADPRAVLEVDPRADLLPQLLDFDEAQRQKVFDSRLFCCSICFLEKLGSSCMLFKECQHVYCKACMKEYFEIQIRDGKVQCLNCPEPKCTSVATPSQVKLLVGEDEFARYDRLLLQLSLDLMADVVYCPRNTCCAPVMLEPDATMGLCPSCRYAFCTLCKRAYHGLSHCLPTVDELQSLQEEYVSGSEEEKRFLEQRYGKQVIHRAVEESFSRKWLEENCKNCPRCGTHIQSYCLNMAPVLLSVSSALQKTQGCNKMTCTSCRQHFCWICLAPLSRVNPYSHFNNPNMPCFNQLFLGVGEEDELWSDEDE</sequence>
<dbReference type="InterPro" id="IPR017907">
    <property type="entry name" value="Znf_RING_CS"/>
</dbReference>
<dbReference type="InterPro" id="IPR001841">
    <property type="entry name" value="Znf_RING"/>
</dbReference>
<dbReference type="SUPFAM" id="SSF100920">
    <property type="entry name" value="Heat shock protein 70kD (HSP70), peptide-binding domain"/>
    <property type="match status" value="1"/>
</dbReference>
<dbReference type="FunFam" id="3.30.420.40:FF:000171">
    <property type="entry name" value="Heat shock 70 kDa protein 4"/>
    <property type="match status" value="1"/>
</dbReference>
<dbReference type="Gene3D" id="2.60.34.10">
    <property type="entry name" value="Substrate Binding Domain Of DNAk, Chain A, domain 1"/>
    <property type="match status" value="1"/>
</dbReference>
<evidence type="ECO:0000256" key="5">
    <source>
        <dbReference type="ARBA" id="ARBA00007381"/>
    </source>
</evidence>
<evidence type="ECO:0000256" key="14">
    <source>
        <dbReference type="ARBA" id="ARBA00022833"/>
    </source>
</evidence>
<dbReference type="EMBL" id="JAROKS010000023">
    <property type="protein sequence ID" value="KAK1788018.1"/>
    <property type="molecule type" value="Genomic_DNA"/>
</dbReference>
<feature type="domain" description="RWD" evidence="25">
    <location>
        <begin position="836"/>
        <end position="986"/>
    </location>
</feature>
<dbReference type="Pfam" id="PF01485">
    <property type="entry name" value="IBR"/>
    <property type="match status" value="1"/>
</dbReference>
<feature type="compositionally biased region" description="Basic and acidic residues" evidence="23">
    <location>
        <begin position="541"/>
        <end position="551"/>
    </location>
</feature>
<dbReference type="Pfam" id="PF00012">
    <property type="entry name" value="HSP70"/>
    <property type="match status" value="2"/>
</dbReference>
<feature type="domain" description="RING-type" evidence="24">
    <location>
        <begin position="1068"/>
        <end position="1113"/>
    </location>
</feature>
<dbReference type="SUPFAM" id="SSF53067">
    <property type="entry name" value="Actin-like ATPase domain"/>
    <property type="match status" value="2"/>
</dbReference>
<keyword evidence="7" id="KW-0963">Cytoplasm</keyword>
<evidence type="ECO:0000256" key="8">
    <source>
        <dbReference type="ARBA" id="ARBA00022679"/>
    </source>
</evidence>
<feature type="compositionally biased region" description="Basic and acidic residues" evidence="23">
    <location>
        <begin position="777"/>
        <end position="789"/>
    </location>
</feature>
<keyword evidence="14" id="KW-0862">Zinc</keyword>
<organism evidence="27 28">
    <name type="scientific">Electrophorus voltai</name>
    <dbReference type="NCBI Taxonomy" id="2609070"/>
    <lineage>
        <taxon>Eukaryota</taxon>
        <taxon>Metazoa</taxon>
        <taxon>Chordata</taxon>
        <taxon>Craniata</taxon>
        <taxon>Vertebrata</taxon>
        <taxon>Euteleostomi</taxon>
        <taxon>Actinopterygii</taxon>
        <taxon>Neopterygii</taxon>
        <taxon>Teleostei</taxon>
        <taxon>Ostariophysi</taxon>
        <taxon>Gymnotiformes</taxon>
        <taxon>Gymnotoidei</taxon>
        <taxon>Gymnotidae</taxon>
        <taxon>Electrophorus</taxon>
    </lineage>
</organism>
<dbReference type="CDD" id="cd16628">
    <property type="entry name" value="RING-HC_RBR_RNF14"/>
    <property type="match status" value="1"/>
</dbReference>
<evidence type="ECO:0000256" key="1">
    <source>
        <dbReference type="ARBA" id="ARBA00001798"/>
    </source>
</evidence>
<dbReference type="GO" id="GO:0005829">
    <property type="term" value="C:cytosol"/>
    <property type="evidence" value="ECO:0007669"/>
    <property type="project" value="TreeGrafter"/>
</dbReference>
<feature type="domain" description="RING-type" evidence="26">
    <location>
        <begin position="1064"/>
        <end position="1323"/>
    </location>
</feature>
<dbReference type="InterPro" id="IPR006575">
    <property type="entry name" value="RWD_dom"/>
</dbReference>
<dbReference type="PRINTS" id="PR00301">
    <property type="entry name" value="HEATSHOCK70"/>
</dbReference>
<evidence type="ECO:0000256" key="16">
    <source>
        <dbReference type="ARBA" id="ARBA00023015"/>
    </source>
</evidence>
<keyword evidence="11" id="KW-0547">Nucleotide-binding</keyword>
<feature type="compositionally biased region" description="Basic and acidic residues" evidence="23">
    <location>
        <begin position="500"/>
        <end position="533"/>
    </location>
</feature>
<evidence type="ECO:0000256" key="3">
    <source>
        <dbReference type="ARBA" id="ARBA00004496"/>
    </source>
</evidence>
<dbReference type="PROSITE" id="PS50908">
    <property type="entry name" value="RWD"/>
    <property type="match status" value="1"/>
</dbReference>
<feature type="compositionally biased region" description="Basic and acidic residues" evidence="23">
    <location>
        <begin position="1016"/>
        <end position="1033"/>
    </location>
</feature>
<dbReference type="InterPro" id="IPR002867">
    <property type="entry name" value="IBR_dom"/>
</dbReference>
<feature type="region of interest" description="Disordered" evidence="23">
    <location>
        <begin position="765"/>
        <end position="833"/>
    </location>
</feature>
<evidence type="ECO:0000256" key="17">
    <source>
        <dbReference type="ARBA" id="ARBA00023163"/>
    </source>
</evidence>
<dbReference type="CDD" id="cd20341">
    <property type="entry name" value="BRcat_RBR_RNF14"/>
    <property type="match status" value="1"/>
</dbReference>
<dbReference type="EC" id="2.3.2.31" evidence="6"/>
<dbReference type="GO" id="GO:0005524">
    <property type="term" value="F:ATP binding"/>
    <property type="evidence" value="ECO:0007669"/>
    <property type="project" value="UniProtKB-KW"/>
</dbReference>
<dbReference type="Gene3D" id="3.30.420.40">
    <property type="match status" value="3"/>
</dbReference>
<keyword evidence="10" id="KW-0677">Repeat</keyword>
<evidence type="ECO:0000313" key="27">
    <source>
        <dbReference type="EMBL" id="KAK1788018.1"/>
    </source>
</evidence>
<evidence type="ECO:0000256" key="19">
    <source>
        <dbReference type="ARBA" id="ARBA00044508"/>
    </source>
</evidence>
<evidence type="ECO:0000256" key="20">
    <source>
        <dbReference type="ARBA" id="ARBA00067098"/>
    </source>
</evidence>
<dbReference type="Gene3D" id="1.20.120.1750">
    <property type="match status" value="1"/>
</dbReference>
<dbReference type="SUPFAM" id="SSF57850">
    <property type="entry name" value="RING/U-box"/>
    <property type="match status" value="3"/>
</dbReference>
<dbReference type="PROSITE" id="PS51873">
    <property type="entry name" value="TRIAD"/>
    <property type="match status" value="1"/>
</dbReference>
<dbReference type="GO" id="GO:0061630">
    <property type="term" value="F:ubiquitin protein ligase activity"/>
    <property type="evidence" value="ECO:0007669"/>
    <property type="project" value="UniProtKB-EC"/>
</dbReference>
<keyword evidence="8" id="KW-0808">Transferase</keyword>
<dbReference type="GO" id="GO:0140662">
    <property type="term" value="F:ATP-dependent protein folding chaperone"/>
    <property type="evidence" value="ECO:0007669"/>
    <property type="project" value="InterPro"/>
</dbReference>
<dbReference type="InterPro" id="IPR043129">
    <property type="entry name" value="ATPase_NBD"/>
</dbReference>
<dbReference type="Pfam" id="PF05773">
    <property type="entry name" value="RWD"/>
    <property type="match status" value="1"/>
</dbReference>
<dbReference type="Gene3D" id="3.30.40.10">
    <property type="entry name" value="Zinc/RING finger domain, C3HC4 (zinc finger)"/>
    <property type="match status" value="1"/>
</dbReference>
<dbReference type="Pfam" id="PF22191">
    <property type="entry name" value="IBR_1"/>
    <property type="match status" value="1"/>
</dbReference>
<dbReference type="InterPro" id="IPR013126">
    <property type="entry name" value="Hsp_70_fam"/>
</dbReference>
<dbReference type="PROSITE" id="PS50089">
    <property type="entry name" value="ZF_RING_2"/>
    <property type="match status" value="1"/>
</dbReference>
<dbReference type="SMART" id="SM00647">
    <property type="entry name" value="IBR"/>
    <property type="match status" value="2"/>
</dbReference>
<evidence type="ECO:0000256" key="12">
    <source>
        <dbReference type="ARBA" id="ARBA00022771"/>
    </source>
</evidence>
<evidence type="ECO:0000256" key="2">
    <source>
        <dbReference type="ARBA" id="ARBA00004123"/>
    </source>
</evidence>
<dbReference type="InterPro" id="IPR031128">
    <property type="entry name" value="RNF14_RING-HC_Zfn"/>
</dbReference>
<dbReference type="InterPro" id="IPR016135">
    <property type="entry name" value="UBQ-conjugating_enzyme/RWD"/>
</dbReference>